<keyword evidence="2" id="KW-1185">Reference proteome</keyword>
<proteinExistence type="predicted"/>
<name>A0AAV0G1D7_9ASTE</name>
<evidence type="ECO:0000313" key="2">
    <source>
        <dbReference type="Proteomes" id="UP001152523"/>
    </source>
</evidence>
<protein>
    <submittedName>
        <fullName evidence="1">Uncharacterized protein</fullName>
    </submittedName>
</protein>
<accession>A0AAV0G1D7</accession>
<organism evidence="1 2">
    <name type="scientific">Cuscuta epithymum</name>
    <dbReference type="NCBI Taxonomy" id="186058"/>
    <lineage>
        <taxon>Eukaryota</taxon>
        <taxon>Viridiplantae</taxon>
        <taxon>Streptophyta</taxon>
        <taxon>Embryophyta</taxon>
        <taxon>Tracheophyta</taxon>
        <taxon>Spermatophyta</taxon>
        <taxon>Magnoliopsida</taxon>
        <taxon>eudicotyledons</taxon>
        <taxon>Gunneridae</taxon>
        <taxon>Pentapetalae</taxon>
        <taxon>asterids</taxon>
        <taxon>lamiids</taxon>
        <taxon>Solanales</taxon>
        <taxon>Convolvulaceae</taxon>
        <taxon>Cuscuteae</taxon>
        <taxon>Cuscuta</taxon>
        <taxon>Cuscuta subgen. Cuscuta</taxon>
    </lineage>
</organism>
<gene>
    <name evidence="1" type="ORF">CEPIT_LOCUS39234</name>
</gene>
<dbReference type="Proteomes" id="UP001152523">
    <property type="component" value="Unassembled WGS sequence"/>
</dbReference>
<dbReference type="EMBL" id="CAMAPF010001031">
    <property type="protein sequence ID" value="CAH9141579.1"/>
    <property type="molecule type" value="Genomic_DNA"/>
</dbReference>
<comment type="caution">
    <text evidence="1">The sequence shown here is derived from an EMBL/GenBank/DDBJ whole genome shotgun (WGS) entry which is preliminary data.</text>
</comment>
<sequence>MTTEEALFYSSPVDTISICNCEIHFKGED</sequence>
<evidence type="ECO:0000313" key="1">
    <source>
        <dbReference type="EMBL" id="CAH9141579.1"/>
    </source>
</evidence>
<dbReference type="AlphaFoldDB" id="A0AAV0G1D7"/>
<reference evidence="1" key="1">
    <citation type="submission" date="2022-07" db="EMBL/GenBank/DDBJ databases">
        <authorList>
            <person name="Macas J."/>
            <person name="Novak P."/>
            <person name="Neumann P."/>
        </authorList>
    </citation>
    <scope>NUCLEOTIDE SEQUENCE</scope>
</reference>